<name>A0A9N8HYQ2_9STRA</name>
<reference evidence="2" key="1">
    <citation type="submission" date="2020-06" db="EMBL/GenBank/DDBJ databases">
        <authorList>
            <consortium name="Plant Systems Biology data submission"/>
        </authorList>
    </citation>
    <scope>NUCLEOTIDE SEQUENCE</scope>
    <source>
        <strain evidence="2">D6</strain>
    </source>
</reference>
<feature type="compositionally biased region" description="Basic and acidic residues" evidence="1">
    <location>
        <begin position="214"/>
        <end position="233"/>
    </location>
</feature>
<dbReference type="Proteomes" id="UP001153069">
    <property type="component" value="Unassembled WGS sequence"/>
</dbReference>
<feature type="region of interest" description="Disordered" evidence="1">
    <location>
        <begin position="196"/>
        <end position="242"/>
    </location>
</feature>
<gene>
    <name evidence="2" type="ORF">SEMRO_2953_G340940.1</name>
</gene>
<evidence type="ECO:0000313" key="3">
    <source>
        <dbReference type="Proteomes" id="UP001153069"/>
    </source>
</evidence>
<evidence type="ECO:0000256" key="1">
    <source>
        <dbReference type="SAM" id="MobiDB-lite"/>
    </source>
</evidence>
<proteinExistence type="predicted"/>
<organism evidence="2 3">
    <name type="scientific">Seminavis robusta</name>
    <dbReference type="NCBI Taxonomy" id="568900"/>
    <lineage>
        <taxon>Eukaryota</taxon>
        <taxon>Sar</taxon>
        <taxon>Stramenopiles</taxon>
        <taxon>Ochrophyta</taxon>
        <taxon>Bacillariophyta</taxon>
        <taxon>Bacillariophyceae</taxon>
        <taxon>Bacillariophycidae</taxon>
        <taxon>Naviculales</taxon>
        <taxon>Naviculaceae</taxon>
        <taxon>Seminavis</taxon>
    </lineage>
</organism>
<dbReference type="AlphaFoldDB" id="A0A9N8HYQ2"/>
<evidence type="ECO:0000313" key="2">
    <source>
        <dbReference type="EMBL" id="CAB9530607.1"/>
    </source>
</evidence>
<keyword evidence="3" id="KW-1185">Reference proteome</keyword>
<accession>A0A9N8HYQ2</accession>
<sequence>MSANIGSPIKMIRAAIADGEQDKDLEEYYDIDLENEDAHGEFLVTMSTEERVGKKQASSIVVTRPKTSTGEVKHLKATYTKDTIIIENPSKDAGFLNGASGPDGWLAKLELIEGRFEAVKLGNDVPPKPLPPPKIDYFKQLLESGEAALHMARLNTARHHLELEFQSRMETGEKTDGIEEMLADLERFVQDNADELDKILARDGEPTGGDNDMDVEKPNNKRGLENKEDKDGTENMDGLEDF</sequence>
<protein>
    <submittedName>
        <fullName evidence="2">Uncharacterized protein</fullName>
    </submittedName>
</protein>
<comment type="caution">
    <text evidence="2">The sequence shown here is derived from an EMBL/GenBank/DDBJ whole genome shotgun (WGS) entry which is preliminary data.</text>
</comment>
<feature type="compositionally biased region" description="Basic and acidic residues" evidence="1">
    <location>
        <begin position="196"/>
        <end position="205"/>
    </location>
</feature>
<dbReference type="EMBL" id="CAICTM010002951">
    <property type="protein sequence ID" value="CAB9530607.1"/>
    <property type="molecule type" value="Genomic_DNA"/>
</dbReference>